<dbReference type="AlphaFoldDB" id="A0A9J6EJD2"/>
<sequence>MMASYQAYDGSSQEKSSSEPSGEPLIHSYRLTSADSLAGPCRTTPVSPNAPGSRTQREGSIDVTTPRTISAAPVTASPAATASTRGRPVSGGRVIEYGVFLVSVTSSTLSVTLLQPFVLFHCLVQCKEPRCYNVAMAICPSVLPSMEPCQNFFNYSRGDGDSTRYFARVERSLRIAALRWVAAIPVPSSHQSAVQKAAMLLRGCLKLTMQRNEDVDVIKIVLSAGGLSFPKMPTTTKYGPVRSIVEFNLNAGMAPFFRLTAGRSLYSSDGYMLPITPSYDVVSFSDYLRQLGSSENFEIFVRRCAEVIGEPGMSYAALIKAVKSVHQVVSGLPVTSPLHVELKLSTAYPRTGFWQSLSAMLRKKLELFSISKRTFLVVDDDYFKYMVSRFFSNQFRRRTSPPTCSPIPNVTHGLKDLWLRCYTDVHMLMPFAVEQLYLHEAISQTDVEEMKSIVHGVIQATKKFVLALPREGMASEERLIDKIGKLRVFPYTFASLHDPHQLDQKPSAMARAKEWTTCRMPSCATAAFSCAAATRHAAEAMQEPSGLDNPPGSSDELTLLDQVRLEDRNLPRFTEEVLVRIWCCL</sequence>
<dbReference type="Gene3D" id="1.10.1380.10">
    <property type="entry name" value="Neutral endopeptidase , domain2"/>
    <property type="match status" value="1"/>
</dbReference>
<feature type="compositionally biased region" description="Low complexity" evidence="1">
    <location>
        <begin position="70"/>
        <end position="84"/>
    </location>
</feature>
<comment type="caution">
    <text evidence="2">The sequence shown here is derived from an EMBL/GenBank/DDBJ whole genome shotgun (WGS) entry which is preliminary data.</text>
</comment>
<dbReference type="SUPFAM" id="SSF55486">
    <property type="entry name" value="Metalloproteases ('zincins'), catalytic domain"/>
    <property type="match status" value="1"/>
</dbReference>
<feature type="region of interest" description="Disordered" evidence="1">
    <location>
        <begin position="1"/>
        <end position="87"/>
    </location>
</feature>
<dbReference type="PROSITE" id="PS51885">
    <property type="entry name" value="NEPRILYSIN"/>
    <property type="match status" value="1"/>
</dbReference>
<gene>
    <name evidence="2" type="ORF">HPB51_024737</name>
</gene>
<proteinExistence type="predicted"/>
<reference evidence="2" key="2">
    <citation type="submission" date="2021-09" db="EMBL/GenBank/DDBJ databases">
        <authorList>
            <person name="Jia N."/>
            <person name="Wang J."/>
            <person name="Shi W."/>
            <person name="Du L."/>
            <person name="Sun Y."/>
            <person name="Zhan W."/>
            <person name="Jiang J."/>
            <person name="Wang Q."/>
            <person name="Zhang B."/>
            <person name="Ji P."/>
            <person name="Sakyi L.B."/>
            <person name="Cui X."/>
            <person name="Yuan T."/>
            <person name="Jiang B."/>
            <person name="Yang W."/>
            <person name="Lam T.T.-Y."/>
            <person name="Chang Q."/>
            <person name="Ding S."/>
            <person name="Wang X."/>
            <person name="Zhu J."/>
            <person name="Ruan X."/>
            <person name="Zhao L."/>
            <person name="Wei J."/>
            <person name="Que T."/>
            <person name="Du C."/>
            <person name="Cheng J."/>
            <person name="Dai P."/>
            <person name="Han X."/>
            <person name="Huang E."/>
            <person name="Gao Y."/>
            <person name="Liu J."/>
            <person name="Shao H."/>
            <person name="Ye R."/>
            <person name="Li L."/>
            <person name="Wei W."/>
            <person name="Wang X."/>
            <person name="Wang C."/>
            <person name="Huo Q."/>
            <person name="Li W."/>
            <person name="Guo W."/>
            <person name="Chen H."/>
            <person name="Chen S."/>
            <person name="Zhou L."/>
            <person name="Zhou L."/>
            <person name="Ni X."/>
            <person name="Tian J."/>
            <person name="Zhou Y."/>
            <person name="Sheng Y."/>
            <person name="Liu T."/>
            <person name="Pan Y."/>
            <person name="Xia L."/>
            <person name="Li J."/>
            <person name="Zhao F."/>
            <person name="Cao W."/>
        </authorList>
    </citation>
    <scope>NUCLEOTIDE SEQUENCE</scope>
    <source>
        <strain evidence="2">Rmic-2018</strain>
        <tissue evidence="2">Larvae</tissue>
    </source>
</reference>
<dbReference type="GO" id="GO:0004222">
    <property type="term" value="F:metalloendopeptidase activity"/>
    <property type="evidence" value="ECO:0007669"/>
    <property type="project" value="InterPro"/>
</dbReference>
<organism evidence="2 3">
    <name type="scientific">Rhipicephalus microplus</name>
    <name type="common">Cattle tick</name>
    <name type="synonym">Boophilus microplus</name>
    <dbReference type="NCBI Taxonomy" id="6941"/>
    <lineage>
        <taxon>Eukaryota</taxon>
        <taxon>Metazoa</taxon>
        <taxon>Ecdysozoa</taxon>
        <taxon>Arthropoda</taxon>
        <taxon>Chelicerata</taxon>
        <taxon>Arachnida</taxon>
        <taxon>Acari</taxon>
        <taxon>Parasitiformes</taxon>
        <taxon>Ixodida</taxon>
        <taxon>Ixodoidea</taxon>
        <taxon>Ixodidae</taxon>
        <taxon>Rhipicephalinae</taxon>
        <taxon>Rhipicephalus</taxon>
        <taxon>Boophilus</taxon>
    </lineage>
</organism>
<feature type="compositionally biased region" description="Polar residues" evidence="1">
    <location>
        <begin position="44"/>
        <end position="54"/>
    </location>
</feature>
<evidence type="ECO:0000313" key="3">
    <source>
        <dbReference type="Proteomes" id="UP000821866"/>
    </source>
</evidence>
<dbReference type="EMBL" id="JABSTU010000004">
    <property type="protein sequence ID" value="KAH8034482.1"/>
    <property type="molecule type" value="Genomic_DNA"/>
</dbReference>
<dbReference type="InterPro" id="IPR042089">
    <property type="entry name" value="Peptidase_M13_dom_2"/>
</dbReference>
<name>A0A9J6EJD2_RHIMP</name>
<dbReference type="InterPro" id="IPR000718">
    <property type="entry name" value="Peptidase_M13"/>
</dbReference>
<evidence type="ECO:0000256" key="1">
    <source>
        <dbReference type="SAM" id="MobiDB-lite"/>
    </source>
</evidence>
<evidence type="ECO:0000313" key="2">
    <source>
        <dbReference type="EMBL" id="KAH8034482.1"/>
    </source>
</evidence>
<keyword evidence="3" id="KW-1185">Reference proteome</keyword>
<dbReference type="Proteomes" id="UP000821866">
    <property type="component" value="Chromosome 2"/>
</dbReference>
<reference evidence="2" key="1">
    <citation type="journal article" date="2020" name="Cell">
        <title>Large-Scale Comparative Analyses of Tick Genomes Elucidate Their Genetic Diversity and Vector Capacities.</title>
        <authorList>
            <consortium name="Tick Genome and Microbiome Consortium (TIGMIC)"/>
            <person name="Jia N."/>
            <person name="Wang J."/>
            <person name="Shi W."/>
            <person name="Du L."/>
            <person name="Sun Y."/>
            <person name="Zhan W."/>
            <person name="Jiang J.F."/>
            <person name="Wang Q."/>
            <person name="Zhang B."/>
            <person name="Ji P."/>
            <person name="Bell-Sakyi L."/>
            <person name="Cui X.M."/>
            <person name="Yuan T.T."/>
            <person name="Jiang B.G."/>
            <person name="Yang W.F."/>
            <person name="Lam T.T."/>
            <person name="Chang Q.C."/>
            <person name="Ding S.J."/>
            <person name="Wang X.J."/>
            <person name="Zhu J.G."/>
            <person name="Ruan X.D."/>
            <person name="Zhao L."/>
            <person name="Wei J.T."/>
            <person name="Ye R.Z."/>
            <person name="Que T.C."/>
            <person name="Du C.H."/>
            <person name="Zhou Y.H."/>
            <person name="Cheng J.X."/>
            <person name="Dai P.F."/>
            <person name="Guo W.B."/>
            <person name="Han X.H."/>
            <person name="Huang E.J."/>
            <person name="Li L.F."/>
            <person name="Wei W."/>
            <person name="Gao Y.C."/>
            <person name="Liu J.Z."/>
            <person name="Shao H.Z."/>
            <person name="Wang X."/>
            <person name="Wang C.C."/>
            <person name="Yang T.C."/>
            <person name="Huo Q.B."/>
            <person name="Li W."/>
            <person name="Chen H.Y."/>
            <person name="Chen S.E."/>
            <person name="Zhou L.G."/>
            <person name="Ni X.B."/>
            <person name="Tian J.H."/>
            <person name="Sheng Y."/>
            <person name="Liu T."/>
            <person name="Pan Y.S."/>
            <person name="Xia L.Y."/>
            <person name="Li J."/>
            <person name="Zhao F."/>
            <person name="Cao W.C."/>
        </authorList>
    </citation>
    <scope>NUCLEOTIDE SEQUENCE</scope>
    <source>
        <strain evidence="2">Rmic-2018</strain>
    </source>
</reference>
<dbReference type="GO" id="GO:0006508">
    <property type="term" value="P:proteolysis"/>
    <property type="evidence" value="ECO:0007669"/>
    <property type="project" value="InterPro"/>
</dbReference>
<accession>A0A9J6EJD2</accession>
<dbReference type="InterPro" id="IPR024079">
    <property type="entry name" value="MetalloPept_cat_dom_sf"/>
</dbReference>
<dbReference type="Gene3D" id="3.40.390.10">
    <property type="entry name" value="Collagenase (Catalytic Domain)"/>
    <property type="match status" value="1"/>
</dbReference>
<protein>
    <submittedName>
        <fullName evidence="2">Uncharacterized protein</fullName>
    </submittedName>
</protein>
<feature type="compositionally biased region" description="Low complexity" evidence="1">
    <location>
        <begin position="10"/>
        <end position="24"/>
    </location>
</feature>